<accession>A0A839EAG9</accession>
<proteinExistence type="predicted"/>
<sequence length="172" mass="15936">MITRILATSALAGALLLTGAAAANAVDYTGGTVSATTVAAGGSVTFTSVQTGLASGTAVTASLTCGTTVTPITGATVGSTGVISFTATVPASATGACTLNVAANDGVNTFTAAQTITIAAVPSDGGATGGGLAETGAADLTPALWFGAGAIALGAAAAGVVAVTRRNARTSA</sequence>
<organism evidence="3 4">
    <name type="scientific">Microcella alkalica</name>
    <dbReference type="NCBI Taxonomy" id="355930"/>
    <lineage>
        <taxon>Bacteria</taxon>
        <taxon>Bacillati</taxon>
        <taxon>Actinomycetota</taxon>
        <taxon>Actinomycetes</taxon>
        <taxon>Micrococcales</taxon>
        <taxon>Microbacteriaceae</taxon>
        <taxon>Microcella</taxon>
    </lineage>
</organism>
<evidence type="ECO:0000313" key="4">
    <source>
        <dbReference type="Proteomes" id="UP000585905"/>
    </source>
</evidence>
<evidence type="ECO:0008006" key="5">
    <source>
        <dbReference type="Google" id="ProtNLM"/>
    </source>
</evidence>
<reference evidence="3 4" key="1">
    <citation type="submission" date="2020-07" db="EMBL/GenBank/DDBJ databases">
        <title>Sequencing the genomes of 1000 actinobacteria strains.</title>
        <authorList>
            <person name="Klenk H.-P."/>
        </authorList>
    </citation>
    <scope>NUCLEOTIDE SEQUENCE [LARGE SCALE GENOMIC DNA]</scope>
    <source>
        <strain evidence="3 4">DSM 19663</strain>
    </source>
</reference>
<keyword evidence="1" id="KW-0812">Transmembrane</keyword>
<dbReference type="RefSeq" id="WP_182490971.1">
    <property type="nucleotide sequence ID" value="NZ_BAAAOV010000016.1"/>
</dbReference>
<comment type="caution">
    <text evidence="3">The sequence shown here is derived from an EMBL/GenBank/DDBJ whole genome shotgun (WGS) entry which is preliminary data.</text>
</comment>
<name>A0A839EAG9_9MICO</name>
<dbReference type="EMBL" id="JACGWX010000004">
    <property type="protein sequence ID" value="MBA8848163.1"/>
    <property type="molecule type" value="Genomic_DNA"/>
</dbReference>
<dbReference type="Proteomes" id="UP000585905">
    <property type="component" value="Unassembled WGS sequence"/>
</dbReference>
<keyword evidence="1" id="KW-0472">Membrane</keyword>
<feature type="transmembrane region" description="Helical" evidence="1">
    <location>
        <begin position="143"/>
        <end position="163"/>
    </location>
</feature>
<keyword evidence="4" id="KW-1185">Reference proteome</keyword>
<evidence type="ECO:0000256" key="1">
    <source>
        <dbReference type="SAM" id="Phobius"/>
    </source>
</evidence>
<keyword evidence="2" id="KW-0732">Signal</keyword>
<feature type="signal peptide" evidence="2">
    <location>
        <begin position="1"/>
        <end position="25"/>
    </location>
</feature>
<evidence type="ECO:0000256" key="2">
    <source>
        <dbReference type="SAM" id="SignalP"/>
    </source>
</evidence>
<keyword evidence="1" id="KW-1133">Transmembrane helix</keyword>
<protein>
    <recommendedName>
        <fullName evidence="5">LPXTG-motif cell wall anchor domain-containing protein</fullName>
    </recommendedName>
</protein>
<dbReference type="AlphaFoldDB" id="A0A839EAG9"/>
<evidence type="ECO:0000313" key="3">
    <source>
        <dbReference type="EMBL" id="MBA8848163.1"/>
    </source>
</evidence>
<feature type="chain" id="PRO_5039013899" description="LPXTG-motif cell wall anchor domain-containing protein" evidence="2">
    <location>
        <begin position="26"/>
        <end position="172"/>
    </location>
</feature>
<gene>
    <name evidence="3" type="ORF">FHX53_001762</name>
</gene>